<dbReference type="Proteomes" id="UP000729402">
    <property type="component" value="Unassembled WGS sequence"/>
</dbReference>
<dbReference type="PANTHER" id="PTHR46038">
    <property type="entry name" value="EXPRESSED PROTEIN-RELATED"/>
    <property type="match status" value="1"/>
</dbReference>
<keyword evidence="3" id="KW-1185">Reference proteome</keyword>
<dbReference type="PANTHER" id="PTHR46038:SF38">
    <property type="entry name" value="GLYCOSYLTRANSFERASE-RELATED"/>
    <property type="match status" value="1"/>
</dbReference>
<dbReference type="AlphaFoldDB" id="A0A8J5T0F4"/>
<reference evidence="2" key="1">
    <citation type="journal article" date="2021" name="bioRxiv">
        <title>Whole Genome Assembly and Annotation of Northern Wild Rice, Zizania palustris L., Supports a Whole Genome Duplication in the Zizania Genus.</title>
        <authorList>
            <person name="Haas M."/>
            <person name="Kono T."/>
            <person name="Macchietto M."/>
            <person name="Millas R."/>
            <person name="McGilp L."/>
            <person name="Shao M."/>
            <person name="Duquette J."/>
            <person name="Hirsch C.N."/>
            <person name="Kimball J."/>
        </authorList>
    </citation>
    <scope>NUCLEOTIDE SEQUENCE</scope>
    <source>
        <tissue evidence="2">Fresh leaf tissue</tissue>
    </source>
</reference>
<dbReference type="InterPro" id="IPR044821">
    <property type="entry name" value="At1g28695/At4g15970-like"/>
</dbReference>
<sequence>MRCRRAGIAGRGGDGTNRPLRLWSPRGDGDVDPAAVDDSEASMGNNTSILTTLDGAWASPGSVIDLFVDSFRHGVRTSSLLRHLVIITFDGRAGRLTHNIARYLDMMGKSGFLAASS</sequence>
<evidence type="ECO:0000313" key="2">
    <source>
        <dbReference type="EMBL" id="KAG8071903.1"/>
    </source>
</evidence>
<feature type="region of interest" description="Disordered" evidence="1">
    <location>
        <begin position="1"/>
        <end position="29"/>
    </location>
</feature>
<evidence type="ECO:0000313" key="3">
    <source>
        <dbReference type="Proteomes" id="UP000729402"/>
    </source>
</evidence>
<organism evidence="2 3">
    <name type="scientific">Zizania palustris</name>
    <name type="common">Northern wild rice</name>
    <dbReference type="NCBI Taxonomy" id="103762"/>
    <lineage>
        <taxon>Eukaryota</taxon>
        <taxon>Viridiplantae</taxon>
        <taxon>Streptophyta</taxon>
        <taxon>Embryophyta</taxon>
        <taxon>Tracheophyta</taxon>
        <taxon>Spermatophyta</taxon>
        <taxon>Magnoliopsida</taxon>
        <taxon>Liliopsida</taxon>
        <taxon>Poales</taxon>
        <taxon>Poaceae</taxon>
        <taxon>BOP clade</taxon>
        <taxon>Oryzoideae</taxon>
        <taxon>Oryzeae</taxon>
        <taxon>Zizaniinae</taxon>
        <taxon>Zizania</taxon>
    </lineage>
</organism>
<dbReference type="OrthoDB" id="1748589at2759"/>
<accession>A0A8J5T0F4</accession>
<gene>
    <name evidence="2" type="ORF">GUJ93_ZPchr0006g42256</name>
</gene>
<proteinExistence type="predicted"/>
<protein>
    <submittedName>
        <fullName evidence="2">Uncharacterized protein</fullName>
    </submittedName>
</protein>
<evidence type="ECO:0000256" key="1">
    <source>
        <dbReference type="SAM" id="MobiDB-lite"/>
    </source>
</evidence>
<name>A0A8J5T0F4_ZIZPA</name>
<comment type="caution">
    <text evidence="2">The sequence shown here is derived from an EMBL/GenBank/DDBJ whole genome shotgun (WGS) entry which is preliminary data.</text>
</comment>
<dbReference type="EMBL" id="JAAALK010000283">
    <property type="protein sequence ID" value="KAG8071903.1"/>
    <property type="molecule type" value="Genomic_DNA"/>
</dbReference>
<reference evidence="2" key="2">
    <citation type="submission" date="2021-02" db="EMBL/GenBank/DDBJ databases">
        <authorList>
            <person name="Kimball J.A."/>
            <person name="Haas M.W."/>
            <person name="Macchietto M."/>
            <person name="Kono T."/>
            <person name="Duquette J."/>
            <person name="Shao M."/>
        </authorList>
    </citation>
    <scope>NUCLEOTIDE SEQUENCE</scope>
    <source>
        <tissue evidence="2">Fresh leaf tissue</tissue>
    </source>
</reference>